<name>A0A0B5QCP3_CLOBE</name>
<feature type="domain" description="Transcription regulator PadR N-terminal" evidence="1">
    <location>
        <begin position="8"/>
        <end position="82"/>
    </location>
</feature>
<evidence type="ECO:0000259" key="1">
    <source>
        <dbReference type="Pfam" id="PF03551"/>
    </source>
</evidence>
<dbReference type="SUPFAM" id="SSF46785">
    <property type="entry name" value="Winged helix' DNA-binding domain"/>
    <property type="match status" value="1"/>
</dbReference>
<dbReference type="InterPro" id="IPR036388">
    <property type="entry name" value="WH-like_DNA-bd_sf"/>
</dbReference>
<sequence>MRTLKYAILGLINRNPLTGYDITKEFNSGLVEFWYAKHSQIYPELKKLTDEGLISYETVIQGEKLEKKLYTITEKGRKSLQKWLSKDDPLEPTPKDIFKLKAYFCDEMDHDTLVKQFKNALTKHIERLEYLENSMDELLKTKDILTVSSSDFGGYIILNGAIMREKSYIEWLEDCLKKMHL</sequence>
<dbReference type="InterPro" id="IPR036390">
    <property type="entry name" value="WH_DNA-bd_sf"/>
</dbReference>
<dbReference type="PANTHER" id="PTHR43252">
    <property type="entry name" value="TRANSCRIPTIONAL REGULATOR YQJI"/>
    <property type="match status" value="1"/>
</dbReference>
<reference evidence="4" key="1">
    <citation type="submission" date="2014-12" db="EMBL/GenBank/DDBJ databases">
        <title>Genome sequence of Clostridium beijerinckii strain 59B.</title>
        <authorList>
            <person name="Little G.T."/>
            <person name="Minton N.P."/>
        </authorList>
    </citation>
    <scope>NUCLEOTIDE SEQUENCE [LARGE SCALE GENOMIC DNA]</scope>
    <source>
        <strain evidence="4">59B</strain>
    </source>
</reference>
<dbReference type="Gene3D" id="1.10.10.10">
    <property type="entry name" value="Winged helix-like DNA-binding domain superfamily/Winged helix DNA-binding domain"/>
    <property type="match status" value="1"/>
</dbReference>
<dbReference type="RefSeq" id="WP_041895957.1">
    <property type="nucleotide sequence ID" value="NZ_CP010086.2"/>
</dbReference>
<proteinExistence type="predicted"/>
<gene>
    <name evidence="3" type="ORF">LF65_02093</name>
</gene>
<protein>
    <submittedName>
        <fullName evidence="3">PadR family transcriptional regulator</fullName>
    </submittedName>
</protein>
<dbReference type="InterPro" id="IPR018309">
    <property type="entry name" value="Tscrpt_reg_PadR_C"/>
</dbReference>
<dbReference type="STRING" id="1520.LF65_02093"/>
<dbReference type="Pfam" id="PF03551">
    <property type="entry name" value="PadR"/>
    <property type="match status" value="1"/>
</dbReference>
<evidence type="ECO:0000259" key="2">
    <source>
        <dbReference type="Pfam" id="PF10400"/>
    </source>
</evidence>
<feature type="domain" description="Transcription regulator PadR C-terminal" evidence="2">
    <location>
        <begin position="95"/>
        <end position="179"/>
    </location>
</feature>
<evidence type="ECO:0000313" key="3">
    <source>
        <dbReference type="EMBL" id="AJG98685.1"/>
    </source>
</evidence>
<dbReference type="PANTHER" id="PTHR43252:SF6">
    <property type="entry name" value="NEGATIVE TRANSCRIPTION REGULATOR PADR"/>
    <property type="match status" value="1"/>
</dbReference>
<organism evidence="3 4">
    <name type="scientific">Clostridium beijerinckii</name>
    <name type="common">Clostridium MP</name>
    <dbReference type="NCBI Taxonomy" id="1520"/>
    <lineage>
        <taxon>Bacteria</taxon>
        <taxon>Bacillati</taxon>
        <taxon>Bacillota</taxon>
        <taxon>Clostridia</taxon>
        <taxon>Eubacteriales</taxon>
        <taxon>Clostridiaceae</taxon>
        <taxon>Clostridium</taxon>
    </lineage>
</organism>
<dbReference type="EMBL" id="CP010086">
    <property type="protein sequence ID" value="AJG98685.1"/>
    <property type="molecule type" value="Genomic_DNA"/>
</dbReference>
<dbReference type="AlphaFoldDB" id="A0A0B5QCP3"/>
<dbReference type="KEGG" id="cbei:LF65_02093"/>
<dbReference type="Gene3D" id="6.10.140.190">
    <property type="match status" value="1"/>
</dbReference>
<dbReference type="Proteomes" id="UP000031866">
    <property type="component" value="Chromosome"/>
</dbReference>
<accession>A0A0B5QCP3</accession>
<dbReference type="InterPro" id="IPR005149">
    <property type="entry name" value="Tscrpt_reg_PadR_N"/>
</dbReference>
<dbReference type="OrthoDB" id="8595425at2"/>
<evidence type="ECO:0000313" key="4">
    <source>
        <dbReference type="Proteomes" id="UP000031866"/>
    </source>
</evidence>
<dbReference type="Pfam" id="PF10400">
    <property type="entry name" value="Vir_act_alpha_C"/>
    <property type="match status" value="1"/>
</dbReference>